<dbReference type="Proteomes" id="UP000308600">
    <property type="component" value="Unassembled WGS sequence"/>
</dbReference>
<evidence type="ECO:0000313" key="2">
    <source>
        <dbReference type="Proteomes" id="UP000308600"/>
    </source>
</evidence>
<organism evidence="1 2">
    <name type="scientific">Pluteus cervinus</name>
    <dbReference type="NCBI Taxonomy" id="181527"/>
    <lineage>
        <taxon>Eukaryota</taxon>
        <taxon>Fungi</taxon>
        <taxon>Dikarya</taxon>
        <taxon>Basidiomycota</taxon>
        <taxon>Agaricomycotina</taxon>
        <taxon>Agaricomycetes</taxon>
        <taxon>Agaricomycetidae</taxon>
        <taxon>Agaricales</taxon>
        <taxon>Pluteineae</taxon>
        <taxon>Pluteaceae</taxon>
        <taxon>Pluteus</taxon>
    </lineage>
</organism>
<sequence>MQDLPTDVVEEFMLHLNGEITERLRRARLLPCCLVSRSWRAIAQPLLFSRVVIDCRSRKEELDPVYKTVSENPHLRSYIQALWINNLGLPSLKTFEALGPLLPRLGQLRIHTCDYPESSAPALERVFLTMFASERLTSLSFLDVAIPVGLFSHCTALRELDLREATFHGMDDPVPTKTTHRPKLRLQSLCVFSTKMEHVEVMEWFLTSRCPFDWSDLRTLCISERSDLPRGHEVLCQFVEHVSPSLENLLFDPPLQCCLIPPTADIPTFPRLNLRIAALGVREELVEDQNPIPWMMDFLSRLPHPRTVQEIYFHGSMKHNVEAEEWGDSWMKLDALLTSQRFDHVKVVDFFIYDGLHGEELEELTKSMRELLPNLFGQGKLLLSLPDFDLVPNDDRHWAAIKSGPWRYGVGY</sequence>
<keyword evidence="2" id="KW-1185">Reference proteome</keyword>
<gene>
    <name evidence="1" type="ORF">BDN72DRAFT_838645</name>
</gene>
<proteinExistence type="predicted"/>
<dbReference type="EMBL" id="ML208309">
    <property type="protein sequence ID" value="TFK70706.1"/>
    <property type="molecule type" value="Genomic_DNA"/>
</dbReference>
<protein>
    <submittedName>
        <fullName evidence="1">Uncharacterized protein</fullName>
    </submittedName>
</protein>
<name>A0ACD3AYM4_9AGAR</name>
<evidence type="ECO:0000313" key="1">
    <source>
        <dbReference type="EMBL" id="TFK70706.1"/>
    </source>
</evidence>
<accession>A0ACD3AYM4</accession>
<reference evidence="1 2" key="1">
    <citation type="journal article" date="2019" name="Nat. Ecol. Evol.">
        <title>Megaphylogeny resolves global patterns of mushroom evolution.</title>
        <authorList>
            <person name="Varga T."/>
            <person name="Krizsan K."/>
            <person name="Foldi C."/>
            <person name="Dima B."/>
            <person name="Sanchez-Garcia M."/>
            <person name="Sanchez-Ramirez S."/>
            <person name="Szollosi G.J."/>
            <person name="Szarkandi J.G."/>
            <person name="Papp V."/>
            <person name="Albert L."/>
            <person name="Andreopoulos W."/>
            <person name="Angelini C."/>
            <person name="Antonin V."/>
            <person name="Barry K.W."/>
            <person name="Bougher N.L."/>
            <person name="Buchanan P."/>
            <person name="Buyck B."/>
            <person name="Bense V."/>
            <person name="Catcheside P."/>
            <person name="Chovatia M."/>
            <person name="Cooper J."/>
            <person name="Damon W."/>
            <person name="Desjardin D."/>
            <person name="Finy P."/>
            <person name="Geml J."/>
            <person name="Haridas S."/>
            <person name="Hughes K."/>
            <person name="Justo A."/>
            <person name="Karasinski D."/>
            <person name="Kautmanova I."/>
            <person name="Kiss B."/>
            <person name="Kocsube S."/>
            <person name="Kotiranta H."/>
            <person name="LaButti K.M."/>
            <person name="Lechner B.E."/>
            <person name="Liimatainen K."/>
            <person name="Lipzen A."/>
            <person name="Lukacs Z."/>
            <person name="Mihaltcheva S."/>
            <person name="Morgado L.N."/>
            <person name="Niskanen T."/>
            <person name="Noordeloos M.E."/>
            <person name="Ohm R.A."/>
            <person name="Ortiz-Santana B."/>
            <person name="Ovrebo C."/>
            <person name="Racz N."/>
            <person name="Riley R."/>
            <person name="Savchenko A."/>
            <person name="Shiryaev A."/>
            <person name="Soop K."/>
            <person name="Spirin V."/>
            <person name="Szebenyi C."/>
            <person name="Tomsovsky M."/>
            <person name="Tulloss R.E."/>
            <person name="Uehling J."/>
            <person name="Grigoriev I.V."/>
            <person name="Vagvolgyi C."/>
            <person name="Papp T."/>
            <person name="Martin F.M."/>
            <person name="Miettinen O."/>
            <person name="Hibbett D.S."/>
            <person name="Nagy L.G."/>
        </authorList>
    </citation>
    <scope>NUCLEOTIDE SEQUENCE [LARGE SCALE GENOMIC DNA]</scope>
    <source>
        <strain evidence="1 2">NL-1719</strain>
    </source>
</reference>